<protein>
    <recommendedName>
        <fullName evidence="1">Mycothiol-dependent maleylpyruvate isomerase metal-binding domain-containing protein</fullName>
    </recommendedName>
</protein>
<dbReference type="NCBIfam" id="TIGR03084">
    <property type="entry name" value="TIGR03084 family metal-binding protein"/>
    <property type="match status" value="1"/>
</dbReference>
<dbReference type="Pfam" id="PF11716">
    <property type="entry name" value="MDMPI_N"/>
    <property type="match status" value="1"/>
</dbReference>
<evidence type="ECO:0000313" key="2">
    <source>
        <dbReference type="EMBL" id="WOC14285.1"/>
    </source>
</evidence>
<dbReference type="AlphaFoldDB" id="A0AA97D017"/>
<sequence length="293" mass="31922">MNGSATSEESHQHVIAALREEGRILHSRMQSIDAVQWRTPTSSEGWSVAHQIAHLQSIDELVLATIGYSRSVRGDIGAVFDLVSNRTLLNGTAFAIGASVRGRGPLSMRFASVLDRLAEKGIYIPSDRLLEKWHSSHLACIDSLADISPDARLVWAGTSMAATTMATARLMETWAHGCDIVEALGSAPVASERLRYIADLGVRTRGYSYRINGIPSPVTPVRVELASPSGELWSWGPDDAPGYVTGSALDFCLVVVQRRQRADTTLTATSNEEQWLRIAQCFAGPPPRCRTPR</sequence>
<feature type="domain" description="Mycothiol-dependent maleylpyruvate isomerase metal-binding" evidence="1">
    <location>
        <begin position="18"/>
        <end position="180"/>
    </location>
</feature>
<dbReference type="EMBL" id="CP128986">
    <property type="protein sequence ID" value="WOC14285.1"/>
    <property type="molecule type" value="Genomic_DNA"/>
</dbReference>
<organism evidence="2">
    <name type="scientific">Gordonia sp. MP11Mi</name>
    <dbReference type="NCBI Taxonomy" id="3022769"/>
    <lineage>
        <taxon>Bacteria</taxon>
        <taxon>Bacillati</taxon>
        <taxon>Actinomycetota</taxon>
        <taxon>Actinomycetes</taxon>
        <taxon>Mycobacteriales</taxon>
        <taxon>Gordoniaceae</taxon>
        <taxon>Gordonia</taxon>
    </lineage>
</organism>
<proteinExistence type="predicted"/>
<dbReference type="GO" id="GO:0046872">
    <property type="term" value="F:metal ion binding"/>
    <property type="evidence" value="ECO:0007669"/>
    <property type="project" value="InterPro"/>
</dbReference>
<dbReference type="NCBIfam" id="TIGR03083">
    <property type="entry name" value="maleylpyruvate isomerase family mycothiol-dependent enzyme"/>
    <property type="match status" value="1"/>
</dbReference>
<dbReference type="InterPro" id="IPR017517">
    <property type="entry name" value="Maleyloyr_isom"/>
</dbReference>
<accession>A0AA97D017</accession>
<evidence type="ECO:0000259" key="1">
    <source>
        <dbReference type="Pfam" id="PF11716"/>
    </source>
</evidence>
<dbReference type="RefSeq" id="WP_420712811.1">
    <property type="nucleotide sequence ID" value="NZ_CP128986.1"/>
</dbReference>
<dbReference type="SUPFAM" id="SSF109854">
    <property type="entry name" value="DinB/YfiT-like putative metalloenzymes"/>
    <property type="match status" value="1"/>
</dbReference>
<dbReference type="InterPro" id="IPR024344">
    <property type="entry name" value="MDMPI_metal-binding"/>
</dbReference>
<dbReference type="Gene3D" id="1.20.120.450">
    <property type="entry name" value="dinb family like domain"/>
    <property type="match status" value="1"/>
</dbReference>
<dbReference type="InterPro" id="IPR034660">
    <property type="entry name" value="DinB/YfiT-like"/>
</dbReference>
<dbReference type="InterPro" id="IPR017518">
    <property type="entry name" value="CHP03084"/>
</dbReference>
<gene>
    <name evidence="2" type="ORF">MP11Mi_34000</name>
</gene>
<name>A0AA97D017_9ACTN</name>
<reference evidence="2" key="1">
    <citation type="submission" date="2023-06" db="EMBL/GenBank/DDBJ databases">
        <title>Gordonia sp. nov. and Pseudochrobactrum sp. nov., two species isolated from the burying beetle Nicrophorus vespilloides.</title>
        <authorList>
            <person name="Poehlein A."/>
            <person name="Guzman J."/>
            <person name="Daniel R."/>
            <person name="Vilcinskas A."/>
        </authorList>
    </citation>
    <scope>NUCLEOTIDE SEQUENCE</scope>
    <source>
        <strain evidence="2">MP11Mi</strain>
    </source>
</reference>